<reference evidence="2" key="1">
    <citation type="submission" date="2018-05" db="EMBL/GenBank/DDBJ databases">
        <title>Whole genome of Theropithecus gelada.</title>
        <authorList>
            <person name="Chiou K.L."/>
            <person name="Snyder-Mackler N."/>
        </authorList>
    </citation>
    <scope>NUCLEOTIDE SEQUENCE [LARGE SCALE GENOMIC DNA]</scope>
</reference>
<evidence type="ECO:0000313" key="3">
    <source>
        <dbReference type="Proteomes" id="UP000694411"/>
    </source>
</evidence>
<sequence>MCSGGVCSFSSSSGAAGGRQLQTHPHPLSSWSLLMRLSHFWGGLVGPKQWVKDHLSGDRGRRPRQCQDRAGRRCQGRWRQGAAVLGDRTASVLRSSLSLAPTLTAVVPSLSSGGGRWSPHTDSPGLTSAPPGPTSG</sequence>
<evidence type="ECO:0000256" key="1">
    <source>
        <dbReference type="SAM" id="MobiDB-lite"/>
    </source>
</evidence>
<feature type="compositionally biased region" description="Basic and acidic residues" evidence="1">
    <location>
        <begin position="51"/>
        <end position="71"/>
    </location>
</feature>
<evidence type="ECO:0000313" key="2">
    <source>
        <dbReference type="Ensembl" id="ENSTGEP00000006217.1"/>
    </source>
</evidence>
<accession>A0A8D2JWJ4</accession>
<dbReference type="AlphaFoldDB" id="A0A8D2JWJ4"/>
<reference evidence="2" key="2">
    <citation type="submission" date="2025-08" db="UniProtKB">
        <authorList>
            <consortium name="Ensembl"/>
        </authorList>
    </citation>
    <scope>IDENTIFICATION</scope>
</reference>
<dbReference type="Ensembl" id="ENSTGET00000007497.1">
    <property type="protein sequence ID" value="ENSTGEP00000006217.1"/>
    <property type="gene ID" value="ENSTGEG00000005089.1"/>
</dbReference>
<organism evidence="2 3">
    <name type="scientific">Theropithecus gelada</name>
    <name type="common">Gelada baboon</name>
    <dbReference type="NCBI Taxonomy" id="9565"/>
    <lineage>
        <taxon>Eukaryota</taxon>
        <taxon>Metazoa</taxon>
        <taxon>Chordata</taxon>
        <taxon>Craniata</taxon>
        <taxon>Vertebrata</taxon>
        <taxon>Euteleostomi</taxon>
        <taxon>Mammalia</taxon>
        <taxon>Eutheria</taxon>
        <taxon>Euarchontoglires</taxon>
        <taxon>Primates</taxon>
        <taxon>Haplorrhini</taxon>
        <taxon>Catarrhini</taxon>
        <taxon>Cercopithecidae</taxon>
        <taxon>Cercopithecinae</taxon>
        <taxon>Theropithecus</taxon>
    </lineage>
</organism>
<name>A0A8D2JWJ4_THEGE</name>
<keyword evidence="3" id="KW-1185">Reference proteome</keyword>
<proteinExistence type="predicted"/>
<dbReference type="Proteomes" id="UP000694411">
    <property type="component" value="Chromosome 10"/>
</dbReference>
<feature type="region of interest" description="Disordered" evidence="1">
    <location>
        <begin position="51"/>
        <end position="73"/>
    </location>
</feature>
<protein>
    <submittedName>
        <fullName evidence="2">Uncharacterized protein</fullName>
    </submittedName>
</protein>
<feature type="region of interest" description="Disordered" evidence="1">
    <location>
        <begin position="108"/>
        <end position="136"/>
    </location>
</feature>
<reference evidence="2" key="3">
    <citation type="submission" date="2025-09" db="UniProtKB">
        <authorList>
            <consortium name="Ensembl"/>
        </authorList>
    </citation>
    <scope>IDENTIFICATION</scope>
</reference>